<evidence type="ECO:0000313" key="2">
    <source>
        <dbReference type="Proteomes" id="UP000003779"/>
    </source>
</evidence>
<name>J7L0F6_NOCAA</name>
<sequence>MESGRCGHFIAPILGPSCSRGRPPQTPLAMIFENSRTS</sequence>
<evidence type="ECO:0000313" key="1">
    <source>
        <dbReference type="EMBL" id="AFR07108.1"/>
    </source>
</evidence>
<reference evidence="1 2" key="1">
    <citation type="journal article" date="2012" name="J. Bacteriol.">
        <title>Whole-Genome Sequence of Nocardiopsis alba Strain ATCC BAA-2165, Associated with Honeybees.</title>
        <authorList>
            <person name="Qiao J."/>
            <person name="Chen L."/>
            <person name="Li Y."/>
            <person name="Wang J."/>
            <person name="Zhang W."/>
            <person name="Chen S."/>
        </authorList>
    </citation>
    <scope>NUCLEOTIDE SEQUENCE [LARGE SCALE GENOMIC DNA]</scope>
    <source>
        <strain evidence="2">ATCC BAA-2165 / BE74</strain>
    </source>
</reference>
<proteinExistence type="predicted"/>
<dbReference type="HOGENOM" id="CLU_3330727_0_0_11"/>
<reference evidence="2" key="2">
    <citation type="submission" date="2012-08" db="EMBL/GenBank/DDBJ databases">
        <title>Whole-genome sequence of Nocardiopsis alba strain ATCC BAA-2165 associated with honeybees.</title>
        <authorList>
            <person name="Qiao J."/>
            <person name="Chen L."/>
            <person name="Li Y."/>
            <person name="Wang J."/>
            <person name="Zhang W."/>
            <person name="Chen S."/>
        </authorList>
    </citation>
    <scope>NUCLEOTIDE SEQUENCE [LARGE SCALE GENOMIC DNA]</scope>
    <source>
        <strain evidence="2">ATCC BAA-2165 / BE74</strain>
    </source>
</reference>
<dbReference type="KEGG" id="nal:B005_1581"/>
<dbReference type="EMBL" id="CP003788">
    <property type="protein sequence ID" value="AFR07108.1"/>
    <property type="molecule type" value="Genomic_DNA"/>
</dbReference>
<protein>
    <submittedName>
        <fullName evidence="1">Uncharacterized protein</fullName>
    </submittedName>
</protein>
<dbReference type="Proteomes" id="UP000003779">
    <property type="component" value="Chromosome"/>
</dbReference>
<dbReference type="AlphaFoldDB" id="J7L0F6"/>
<gene>
    <name evidence="1" type="ordered locus">B005_1581</name>
</gene>
<accession>J7L0F6</accession>
<organism evidence="1 2">
    <name type="scientific">Nocardiopsis alba (strain ATCC BAA-2165 / BE74)</name>
    <dbReference type="NCBI Taxonomy" id="1205910"/>
    <lineage>
        <taxon>Bacteria</taxon>
        <taxon>Bacillati</taxon>
        <taxon>Actinomycetota</taxon>
        <taxon>Actinomycetes</taxon>
        <taxon>Streptosporangiales</taxon>
        <taxon>Nocardiopsidaceae</taxon>
        <taxon>Nocardiopsis</taxon>
    </lineage>
</organism>